<comment type="caution">
    <text evidence="3">The sequence shown here is derived from an EMBL/GenBank/DDBJ whole genome shotgun (WGS) entry which is preliminary data.</text>
</comment>
<dbReference type="STRING" id="866771.HMPREF9296_0995"/>
<proteinExistence type="predicted"/>
<dbReference type="PROSITE" id="PS50093">
    <property type="entry name" value="PKD"/>
    <property type="match status" value="1"/>
</dbReference>
<evidence type="ECO:0000313" key="4">
    <source>
        <dbReference type="Proteomes" id="UP000003610"/>
    </source>
</evidence>
<evidence type="ECO:0000256" key="1">
    <source>
        <dbReference type="SAM" id="Phobius"/>
    </source>
</evidence>
<keyword evidence="1" id="KW-1133">Transmembrane helix</keyword>
<name>E1KU62_9BACT</name>
<dbReference type="Proteomes" id="UP000003610">
    <property type="component" value="Unassembled WGS sequence"/>
</dbReference>
<protein>
    <recommendedName>
        <fullName evidence="2">PKD domain-containing protein</fullName>
    </recommendedName>
</protein>
<feature type="transmembrane region" description="Helical" evidence="1">
    <location>
        <begin position="7"/>
        <end position="28"/>
    </location>
</feature>
<dbReference type="SUPFAM" id="SSF49299">
    <property type="entry name" value="PKD domain"/>
    <property type="match status" value="1"/>
</dbReference>
<organism evidence="3 4">
    <name type="scientific">Prevotella disiens FB035-09AN</name>
    <dbReference type="NCBI Taxonomy" id="866771"/>
    <lineage>
        <taxon>Bacteria</taxon>
        <taxon>Pseudomonadati</taxon>
        <taxon>Bacteroidota</taxon>
        <taxon>Bacteroidia</taxon>
        <taxon>Bacteroidales</taxon>
        <taxon>Prevotellaceae</taxon>
        <taxon>Prevotella</taxon>
    </lineage>
</organism>
<dbReference type="AlphaFoldDB" id="E1KU62"/>
<dbReference type="eggNOG" id="COG3291">
    <property type="taxonomic scope" value="Bacteria"/>
</dbReference>
<dbReference type="InterPro" id="IPR035986">
    <property type="entry name" value="PKD_dom_sf"/>
</dbReference>
<sequence length="168" mass="18624">MTERQKILSVFLGILVLGGIILIIGLPFRTVKGDVDFNIHDSNNNFHYEIGEVLEFTVNEPERVKGKSILWQMGNGDSISNKMVAKYAYPKSGKYLVTLKVDGHTVANRYIQVVSGIEAAAIDSVPRIHAVSEGYQGRNSPFPRMGSVWTHGCGSLVRRGQLMRMSSK</sequence>
<evidence type="ECO:0000259" key="2">
    <source>
        <dbReference type="PROSITE" id="PS50093"/>
    </source>
</evidence>
<dbReference type="InterPro" id="IPR000601">
    <property type="entry name" value="PKD_dom"/>
</dbReference>
<dbReference type="RefSeq" id="WP_004358267.1">
    <property type="nucleotide sequence ID" value="NZ_AEDO01000060.1"/>
</dbReference>
<dbReference type="EMBL" id="AEDO01000060">
    <property type="protein sequence ID" value="EFL44991.1"/>
    <property type="molecule type" value="Genomic_DNA"/>
</dbReference>
<gene>
    <name evidence="3" type="ORF">HMPREF9296_0995</name>
</gene>
<reference evidence="3 4" key="1">
    <citation type="submission" date="2010-08" db="EMBL/GenBank/DDBJ databases">
        <authorList>
            <person name="Durkin A.S."/>
            <person name="Madupu R."/>
            <person name="Torralba M."/>
            <person name="Gillis M."/>
            <person name="Methe B."/>
            <person name="Sutton G."/>
            <person name="Nelson K.E."/>
        </authorList>
    </citation>
    <scope>NUCLEOTIDE SEQUENCE [LARGE SCALE GENOMIC DNA]</scope>
    <source>
        <strain evidence="3 4">FB035-09AN</strain>
    </source>
</reference>
<evidence type="ECO:0000313" key="3">
    <source>
        <dbReference type="EMBL" id="EFL44991.1"/>
    </source>
</evidence>
<feature type="domain" description="PKD" evidence="2">
    <location>
        <begin position="71"/>
        <end position="101"/>
    </location>
</feature>
<accession>E1KU62</accession>
<keyword evidence="1" id="KW-0472">Membrane</keyword>
<keyword evidence="1" id="KW-0812">Transmembrane</keyword>